<evidence type="ECO:0000313" key="3">
    <source>
        <dbReference type="EMBL" id="SZX61961.1"/>
    </source>
</evidence>
<gene>
    <name evidence="3" type="ORF">BQ4739_LOCUS2511</name>
</gene>
<protein>
    <submittedName>
        <fullName evidence="3">Uncharacterized protein</fullName>
    </submittedName>
</protein>
<evidence type="ECO:0000256" key="1">
    <source>
        <dbReference type="SAM" id="Coils"/>
    </source>
</evidence>
<reference evidence="3 4" key="1">
    <citation type="submission" date="2016-10" db="EMBL/GenBank/DDBJ databases">
        <authorList>
            <person name="Cai Z."/>
        </authorList>
    </citation>
    <scope>NUCLEOTIDE SEQUENCE [LARGE SCALE GENOMIC DNA]</scope>
</reference>
<keyword evidence="1" id="KW-0175">Coiled coil</keyword>
<dbReference type="EMBL" id="FNXT01000186">
    <property type="protein sequence ID" value="SZX61961.1"/>
    <property type="molecule type" value="Genomic_DNA"/>
</dbReference>
<feature type="coiled-coil region" evidence="1">
    <location>
        <begin position="697"/>
        <end position="724"/>
    </location>
</feature>
<keyword evidence="4" id="KW-1185">Reference proteome</keyword>
<name>A0A383V9V6_TETOB</name>
<evidence type="ECO:0000256" key="2">
    <source>
        <dbReference type="SAM" id="MobiDB-lite"/>
    </source>
</evidence>
<proteinExistence type="predicted"/>
<organism evidence="3 4">
    <name type="scientific">Tetradesmus obliquus</name>
    <name type="common">Green alga</name>
    <name type="synonym">Acutodesmus obliquus</name>
    <dbReference type="NCBI Taxonomy" id="3088"/>
    <lineage>
        <taxon>Eukaryota</taxon>
        <taxon>Viridiplantae</taxon>
        <taxon>Chlorophyta</taxon>
        <taxon>core chlorophytes</taxon>
        <taxon>Chlorophyceae</taxon>
        <taxon>CS clade</taxon>
        <taxon>Sphaeropleales</taxon>
        <taxon>Scenedesmaceae</taxon>
        <taxon>Tetradesmus</taxon>
    </lineage>
</organism>
<dbReference type="Proteomes" id="UP000256970">
    <property type="component" value="Unassembled WGS sequence"/>
</dbReference>
<evidence type="ECO:0000313" key="4">
    <source>
        <dbReference type="Proteomes" id="UP000256970"/>
    </source>
</evidence>
<feature type="region of interest" description="Disordered" evidence="2">
    <location>
        <begin position="23"/>
        <end position="59"/>
    </location>
</feature>
<dbReference type="InterPro" id="IPR016024">
    <property type="entry name" value="ARM-type_fold"/>
</dbReference>
<sequence>MDLSGAELVRAMRPRTRQLARAAHIEPAAAPAAHGRRSSKRSAPAAAPPPAAVATMGQARKKRATVLHLAQAIATAPATNTQHLPEVLEAMLQATPQSQLHEAALAALSEAAVAAPVALLTAMLGSKPTLQHMMQMMQLGGEQQRRATQVLSAVSREAAMSGPAAASVLVEVVAQQRQGIKALISSMACSSDSILSHAAASVIVGLAATAQLHPGPEATAITEAWFEAVIGIQEPPGMAVLLQSLHTPVIADAAALAVMTFAVAVPGRLLAALLRPQHRRGLQSLLRGLDSSRRVVALLSSAALERMLGAADGVQLGAMLQHLLRCVQQQSSEAARLVFSISVMPAGLQLLLGHMRLLLQLLLSPGPFQRFAGNVLWRLSQLPQGAQAMIQRGVPMLLEVIQRGSEDVQVAGAVISGVLASSEDGLAAFAAHVPQLLAAAQPHHRTEVTAQAMRIILVLASRGGAAGQAAVLQHAPAVLNVMLHRQHPDAATDAGNTIVTLLQRPEGLTALSGVQHVDSLLHVVHQRGPALACAARCLAQLANAMPSCRQLLAHPRRQAMLGCVVGGLLASVGQLYEASQQAAAAAAAAAVPEQAAAAARVALDAAGTEAREAFEPVFWVCAAAGACEVVPGYIPQLVALLQRCTWLTVSVYDCLLQLSCFQQGRLALARYLLTVQRWVQARIDEQDSSIADAAALAASLRDLAARVQQAVQQLQREQQRTEGRRNHAAKLLADLYGSCRKKKRGNSSSSSRGVIAPSQGQAKELVLWLRGVATLQVQNERLLLQLQMIGAPAL</sequence>
<dbReference type="SUPFAM" id="SSF48371">
    <property type="entry name" value="ARM repeat"/>
    <property type="match status" value="2"/>
</dbReference>
<dbReference type="AlphaFoldDB" id="A0A383V9V6"/>
<feature type="compositionally biased region" description="Low complexity" evidence="2">
    <location>
        <begin position="23"/>
        <end position="33"/>
    </location>
</feature>
<accession>A0A383V9V6</accession>